<dbReference type="PROSITE" id="PS51918">
    <property type="entry name" value="RADICAL_SAM"/>
    <property type="match status" value="1"/>
</dbReference>
<dbReference type="GO" id="GO:0051539">
    <property type="term" value="F:4 iron, 4 sulfur cluster binding"/>
    <property type="evidence" value="ECO:0007669"/>
    <property type="project" value="UniProtKB-UniRule"/>
</dbReference>
<dbReference type="InterPro" id="IPR010723">
    <property type="entry name" value="HemN_C"/>
</dbReference>
<comment type="function">
    <text evidence="2">Probably acts as a heme chaperone, transferring heme to an unknown acceptor. Binds one molecule of heme per monomer, possibly covalently. Binds 1 [4Fe-4S] cluster. The cluster is coordinated with 3 cysteines and an exchangeable S-adenosyl-L-methionine.</text>
</comment>
<accession>A0A2T0XR95</accession>
<dbReference type="SFLD" id="SFLDG01082">
    <property type="entry name" value="B12-binding_domain_containing"/>
    <property type="match status" value="1"/>
</dbReference>
<evidence type="ECO:0000313" key="4">
    <source>
        <dbReference type="EMBL" id="RCW31999.1"/>
    </source>
</evidence>
<keyword evidence="2" id="KW-0004">4Fe-4S</keyword>
<protein>
    <recommendedName>
        <fullName evidence="2">Heme chaperone HemW</fullName>
    </recommendedName>
</protein>
<dbReference type="InterPro" id="IPR058240">
    <property type="entry name" value="rSAM_sf"/>
</dbReference>
<evidence type="ECO:0000256" key="2">
    <source>
        <dbReference type="RuleBase" id="RU364116"/>
    </source>
</evidence>
<dbReference type="Pfam" id="PF06969">
    <property type="entry name" value="HemN_C"/>
    <property type="match status" value="1"/>
</dbReference>
<gene>
    <name evidence="4" type="ORF">DFO77_11666</name>
</gene>
<dbReference type="SFLD" id="SFLDS00029">
    <property type="entry name" value="Radical_SAM"/>
    <property type="match status" value="1"/>
</dbReference>
<proteinExistence type="inferred from homology"/>
<dbReference type="STRING" id="1168289.GCA_000259075_00425"/>
<evidence type="ECO:0000259" key="3">
    <source>
        <dbReference type="PROSITE" id="PS51918"/>
    </source>
</evidence>
<sequence length="374" mass="43570">MAGIYIHVPFCKTRCHYCDFFKSTKVQYRNQFLGQLLKELEERSDFFSKSEKVIHSVYFGGGTPSLLAVEQLEEVLNVIRKEYSLADDTEFTIEVNPDDLDAEYLSGLRSLGFNRISLGIQSFFDEDLKKMGRRHNSIQSRNVIEQTFAAGFENVGIDLIYGLPWSDQEKFLQNLIVMNQYPLKHLSAYHLTIEPNTQFGRDKKRKKLSEIEEEQSEQLFWMLHDEAEKLGFEHYEISNFCRDGLYSRHNTSYWTGKSYLGAGPGAHSFDGIRRFWNKSDLHQYLESGYQSGVSNEILTENDRFNECLMLGLRTRKGIDLEDLKANHFGLMSQFENNIQKWTERGLLQQECGRIFGTRKGWFLIDGIIEDLFEV</sequence>
<dbReference type="SFLD" id="SFLDF00288">
    <property type="entry name" value="HemN-like__clustered_with_nucl"/>
    <property type="match status" value="1"/>
</dbReference>
<dbReference type="GO" id="GO:0005737">
    <property type="term" value="C:cytoplasm"/>
    <property type="evidence" value="ECO:0007669"/>
    <property type="project" value="UniProtKB-SubCell"/>
</dbReference>
<dbReference type="InterPro" id="IPR034505">
    <property type="entry name" value="Coproporphyrinogen-III_oxidase"/>
</dbReference>
<comment type="similarity">
    <text evidence="1">Belongs to the anaerobic coproporphyrinogen-III oxidase family. HemW subfamily.</text>
</comment>
<organism evidence="4 5">
    <name type="scientific">Marinilabilia salmonicolor</name>
    <dbReference type="NCBI Taxonomy" id="989"/>
    <lineage>
        <taxon>Bacteria</taxon>
        <taxon>Pseudomonadati</taxon>
        <taxon>Bacteroidota</taxon>
        <taxon>Bacteroidia</taxon>
        <taxon>Marinilabiliales</taxon>
        <taxon>Marinilabiliaceae</taxon>
        <taxon>Marinilabilia</taxon>
    </lineage>
</organism>
<comment type="subcellular location">
    <subcellularLocation>
        <location evidence="2">Cytoplasm</location>
    </subcellularLocation>
</comment>
<dbReference type="InterPro" id="IPR006638">
    <property type="entry name" value="Elp3/MiaA/NifB-like_rSAM"/>
</dbReference>
<keyword evidence="2" id="KW-0479">Metal-binding</keyword>
<dbReference type="NCBIfam" id="TIGR00539">
    <property type="entry name" value="hemN_rel"/>
    <property type="match status" value="1"/>
</dbReference>
<dbReference type="GO" id="GO:0046872">
    <property type="term" value="F:metal ion binding"/>
    <property type="evidence" value="ECO:0007669"/>
    <property type="project" value="UniProtKB-UniRule"/>
</dbReference>
<dbReference type="SUPFAM" id="SSF102114">
    <property type="entry name" value="Radical SAM enzymes"/>
    <property type="match status" value="1"/>
</dbReference>
<evidence type="ECO:0000313" key="5">
    <source>
        <dbReference type="Proteomes" id="UP000252733"/>
    </source>
</evidence>
<dbReference type="OrthoDB" id="9808022at2"/>
<dbReference type="InterPro" id="IPR023404">
    <property type="entry name" value="rSAM_horseshoe"/>
</dbReference>
<keyword evidence="2" id="KW-0411">Iron-sulfur</keyword>
<dbReference type="SFLD" id="SFLDF00562">
    <property type="entry name" value="HemN-like__clustered_with_heat"/>
    <property type="match status" value="1"/>
</dbReference>
<comment type="caution">
    <text evidence="4">The sequence shown here is derived from an EMBL/GenBank/DDBJ whole genome shotgun (WGS) entry which is preliminary data.</text>
</comment>
<dbReference type="Pfam" id="PF04055">
    <property type="entry name" value="Radical_SAM"/>
    <property type="match status" value="1"/>
</dbReference>
<dbReference type="AlphaFoldDB" id="A0A2T0XR95"/>
<name>A0A2T0XR95_9BACT</name>
<keyword evidence="2" id="KW-0349">Heme</keyword>
<dbReference type="CDD" id="cd01335">
    <property type="entry name" value="Radical_SAM"/>
    <property type="match status" value="1"/>
</dbReference>
<dbReference type="PANTHER" id="PTHR13932">
    <property type="entry name" value="COPROPORPHYRINIGEN III OXIDASE"/>
    <property type="match status" value="1"/>
</dbReference>
<dbReference type="GO" id="GO:0006779">
    <property type="term" value="P:porphyrin-containing compound biosynthetic process"/>
    <property type="evidence" value="ECO:0007669"/>
    <property type="project" value="InterPro"/>
</dbReference>
<reference evidence="4 5" key="1">
    <citation type="submission" date="2018-07" db="EMBL/GenBank/DDBJ databases">
        <title>Freshwater and sediment microbial communities from various areas in North America, analyzing microbe dynamics in response to fracking.</title>
        <authorList>
            <person name="Lamendella R."/>
        </authorList>
    </citation>
    <scope>NUCLEOTIDE SEQUENCE [LARGE SCALE GENOMIC DNA]</scope>
    <source>
        <strain evidence="4 5">160A</strain>
    </source>
</reference>
<dbReference type="InterPro" id="IPR004559">
    <property type="entry name" value="HemW-like"/>
</dbReference>
<dbReference type="GO" id="GO:0004109">
    <property type="term" value="F:coproporphyrinogen oxidase activity"/>
    <property type="evidence" value="ECO:0007669"/>
    <property type="project" value="InterPro"/>
</dbReference>
<keyword evidence="2" id="KW-0143">Chaperone</keyword>
<feature type="domain" description="Radical SAM core" evidence="3">
    <location>
        <begin position="1"/>
        <end position="233"/>
    </location>
</feature>
<dbReference type="EMBL" id="QPIZ01000016">
    <property type="protein sequence ID" value="RCW31999.1"/>
    <property type="molecule type" value="Genomic_DNA"/>
</dbReference>
<dbReference type="SMART" id="SM00729">
    <property type="entry name" value="Elp3"/>
    <property type="match status" value="1"/>
</dbReference>
<dbReference type="PANTHER" id="PTHR13932:SF5">
    <property type="entry name" value="RADICAL S-ADENOSYL METHIONINE DOMAIN-CONTAINING PROTEIN 1, MITOCHONDRIAL"/>
    <property type="match status" value="1"/>
</dbReference>
<dbReference type="InterPro" id="IPR007197">
    <property type="entry name" value="rSAM"/>
</dbReference>
<dbReference type="Gene3D" id="3.80.30.20">
    <property type="entry name" value="tm_1862 like domain"/>
    <property type="match status" value="1"/>
</dbReference>
<keyword evidence="2" id="KW-0949">S-adenosyl-L-methionine</keyword>
<keyword evidence="2" id="KW-0963">Cytoplasm</keyword>
<keyword evidence="2" id="KW-0408">Iron</keyword>
<dbReference type="Proteomes" id="UP000252733">
    <property type="component" value="Unassembled WGS sequence"/>
</dbReference>
<dbReference type="SFLD" id="SFLDG01065">
    <property type="entry name" value="anaerobic_coproporphyrinogen-I"/>
    <property type="match status" value="1"/>
</dbReference>
<evidence type="ECO:0000256" key="1">
    <source>
        <dbReference type="ARBA" id="ARBA00006100"/>
    </source>
</evidence>
<keyword evidence="5" id="KW-1185">Reference proteome</keyword>